<feature type="domain" description="ABC transporter" evidence="5">
    <location>
        <begin position="27"/>
        <end position="292"/>
    </location>
</feature>
<keyword evidence="2" id="KW-0813">Transport</keyword>
<evidence type="ECO:0000256" key="2">
    <source>
        <dbReference type="ARBA" id="ARBA00022448"/>
    </source>
</evidence>
<dbReference type="EMBL" id="AWSO01000124">
    <property type="protein sequence ID" value="ESK94689.1"/>
    <property type="molecule type" value="Genomic_DNA"/>
</dbReference>
<dbReference type="PANTHER" id="PTHR43117">
    <property type="entry name" value="OSMOPROTECTANT IMPORT ATP-BINDING PROTEIN OSMV"/>
    <property type="match status" value="1"/>
</dbReference>
<dbReference type="KEGG" id="mrr:Moror_14325"/>
<evidence type="ECO:0000256" key="3">
    <source>
        <dbReference type="ARBA" id="ARBA00022741"/>
    </source>
</evidence>
<comment type="similarity">
    <text evidence="1">Belongs to the ABC transporter superfamily.</text>
</comment>
<dbReference type="OrthoDB" id="10255969at2759"/>
<protein>
    <recommendedName>
        <fullName evidence="5">ABC transporter domain-containing protein</fullName>
    </recommendedName>
</protein>
<evidence type="ECO:0000256" key="4">
    <source>
        <dbReference type="ARBA" id="ARBA00022840"/>
    </source>
</evidence>
<dbReference type="InterPro" id="IPR027417">
    <property type="entry name" value="P-loop_NTPase"/>
</dbReference>
<dbReference type="Proteomes" id="UP000017559">
    <property type="component" value="Unassembled WGS sequence"/>
</dbReference>
<proteinExistence type="inferred from homology"/>
<dbReference type="PANTHER" id="PTHR43117:SF4">
    <property type="entry name" value="OSMOPROTECTANT IMPORT ATP-BINDING PROTEIN OSMV"/>
    <property type="match status" value="1"/>
</dbReference>
<dbReference type="InterPro" id="IPR003439">
    <property type="entry name" value="ABC_transporter-like_ATP-bd"/>
</dbReference>
<dbReference type="GO" id="GO:0016887">
    <property type="term" value="F:ATP hydrolysis activity"/>
    <property type="evidence" value="ECO:0007669"/>
    <property type="project" value="InterPro"/>
</dbReference>
<feature type="domain" description="ABC transporter" evidence="5">
    <location>
        <begin position="312"/>
        <end position="605"/>
    </location>
</feature>
<dbReference type="Pfam" id="PF00005">
    <property type="entry name" value="ABC_tran"/>
    <property type="match status" value="3"/>
</dbReference>
<dbReference type="HOGENOM" id="CLU_000604_45_3_1"/>
<organism evidence="6 7">
    <name type="scientific">Moniliophthora roreri (strain MCA 2997)</name>
    <name type="common">Cocoa frosty pod rot fungus</name>
    <name type="synonym">Crinipellis roreri</name>
    <dbReference type="NCBI Taxonomy" id="1381753"/>
    <lineage>
        <taxon>Eukaryota</taxon>
        <taxon>Fungi</taxon>
        <taxon>Dikarya</taxon>
        <taxon>Basidiomycota</taxon>
        <taxon>Agaricomycotina</taxon>
        <taxon>Agaricomycetes</taxon>
        <taxon>Agaricomycetidae</taxon>
        <taxon>Agaricales</taxon>
        <taxon>Marasmiineae</taxon>
        <taxon>Marasmiaceae</taxon>
        <taxon>Moniliophthora</taxon>
    </lineage>
</organism>
<evidence type="ECO:0000313" key="7">
    <source>
        <dbReference type="Proteomes" id="UP000017559"/>
    </source>
</evidence>
<evidence type="ECO:0000259" key="5">
    <source>
        <dbReference type="PROSITE" id="PS50893"/>
    </source>
</evidence>
<dbReference type="InterPro" id="IPR003593">
    <property type="entry name" value="AAA+_ATPase"/>
</dbReference>
<name>V2YSR1_MONRO</name>
<dbReference type="AlphaFoldDB" id="V2YSR1"/>
<sequence length="606" mass="67811">MLRTRQFSLVKSPALSRASSSSTIISIPKADIYSFGATRDRPIFTDVEWTVRDKESWAIVGTGSGEKNLLFQTLLGHFRISPYPPGALFPFLKTQDPTSAITTVSFTHRPRSSTNTDFYDYSARYGAVHEEDKITLRQSLYTSLGIANDPFSKDTTPEEHRMSEEDKRLLHDLAESMGLSPFMDLPIIALSNGQTRRARILKAVLRKPKVELLILDEPLTGLDIQTRPKLLSLLHELHASASPRILLGLRTHDDIPTWITNVALVGGRRVISGTRDEYLQGKLADSKYKLFGTGFEPLSTKVTEKKTGEVIVDMKNVRLEYSGRKVLKDINWQIRQGERWHLQGENGSGKTSLLAIMIGDHPQSYTQSPNCYTSSAEGNSNPSERHLKLFSNQRRSIPTPHLQSGSMIGVVSPEIFDAFPRRPGMLVWDVVGTGFDGGYVPRGSKGVGIGLGEGKRYGIGKIREFVEGGEEERWRIQRMWEVLTSLGPGAWVSHPDVKTARAKAEEFSKRPFVSLSVGEQRMVLLMRALVARPRLLLLDEVWSGMDEGMLRAARSYLRGDGTLEGTGVDDEQAVVLITHWEQEVPWRKDDGLKTFRLVNGEGREVL</sequence>
<evidence type="ECO:0000256" key="1">
    <source>
        <dbReference type="ARBA" id="ARBA00005417"/>
    </source>
</evidence>
<dbReference type="PROSITE" id="PS50893">
    <property type="entry name" value="ABC_TRANSPORTER_2"/>
    <property type="match status" value="2"/>
</dbReference>
<keyword evidence="4" id="KW-0067">ATP-binding</keyword>
<gene>
    <name evidence="6" type="ORF">Moror_14325</name>
</gene>
<comment type="caution">
    <text evidence="6">The sequence shown here is derived from an EMBL/GenBank/DDBJ whole genome shotgun (WGS) entry which is preliminary data.</text>
</comment>
<dbReference type="Gene3D" id="3.40.50.300">
    <property type="entry name" value="P-loop containing nucleotide triphosphate hydrolases"/>
    <property type="match status" value="2"/>
</dbReference>
<keyword evidence="3" id="KW-0547">Nucleotide-binding</keyword>
<keyword evidence="7" id="KW-1185">Reference proteome</keyword>
<dbReference type="SUPFAM" id="SSF52540">
    <property type="entry name" value="P-loop containing nucleoside triphosphate hydrolases"/>
    <property type="match status" value="2"/>
</dbReference>
<evidence type="ECO:0000313" key="6">
    <source>
        <dbReference type="EMBL" id="ESK94689.1"/>
    </source>
</evidence>
<reference evidence="6 7" key="1">
    <citation type="journal article" date="2014" name="BMC Genomics">
        <title>Genome and secretome analysis of the hemibiotrophic fungal pathogen, Moniliophthora roreri, which causes frosty pod rot disease of cacao: mechanisms of the biotrophic and necrotrophic phases.</title>
        <authorList>
            <person name="Meinhardt L.W."/>
            <person name="Costa G.G.L."/>
            <person name="Thomazella D.P.T."/>
            <person name="Teixeira P.J.P.L."/>
            <person name="Carazzolle M.F."/>
            <person name="Schuster S.C."/>
            <person name="Carlson J.E."/>
            <person name="Guiltinan M.J."/>
            <person name="Mieczkowski P."/>
            <person name="Farmer A."/>
            <person name="Ramaraj T."/>
            <person name="Crozier J."/>
            <person name="Davis R.E."/>
            <person name="Shao J."/>
            <person name="Melnick R.L."/>
            <person name="Pereira G.A.G."/>
            <person name="Bailey B.A."/>
        </authorList>
    </citation>
    <scope>NUCLEOTIDE SEQUENCE [LARGE SCALE GENOMIC DNA]</scope>
    <source>
        <strain evidence="6 7">MCA 2997</strain>
    </source>
</reference>
<dbReference type="STRING" id="1381753.V2YSR1"/>
<dbReference type="SMART" id="SM00382">
    <property type="entry name" value="AAA"/>
    <property type="match status" value="1"/>
</dbReference>
<accession>V2YSR1</accession>
<dbReference type="GO" id="GO:0005524">
    <property type="term" value="F:ATP binding"/>
    <property type="evidence" value="ECO:0007669"/>
    <property type="project" value="UniProtKB-KW"/>
</dbReference>